<feature type="region of interest" description="Disordered" evidence="1">
    <location>
        <begin position="174"/>
        <end position="211"/>
    </location>
</feature>
<dbReference type="PANTHER" id="PTHR47789:SF2">
    <property type="entry name" value="VHS DOMAIN-CONTAINING PROTEIN"/>
    <property type="match status" value="1"/>
</dbReference>
<evidence type="ECO:0000256" key="1">
    <source>
        <dbReference type="SAM" id="MobiDB-lite"/>
    </source>
</evidence>
<accession>F4SAV9</accession>
<feature type="compositionally biased region" description="Acidic residues" evidence="1">
    <location>
        <begin position="460"/>
        <end position="469"/>
    </location>
</feature>
<feature type="compositionally biased region" description="Gly residues" evidence="1">
    <location>
        <begin position="375"/>
        <end position="384"/>
    </location>
</feature>
<dbReference type="AlphaFoldDB" id="F4SAV9"/>
<dbReference type="InterPro" id="IPR045007">
    <property type="entry name" value="LSB5"/>
</dbReference>
<dbReference type="STRING" id="747676.F4SAV9"/>
<evidence type="ECO:0000313" key="3">
    <source>
        <dbReference type="EMBL" id="EGF98237.1"/>
    </source>
</evidence>
<dbReference type="RefSeq" id="XP_007418512.1">
    <property type="nucleotide sequence ID" value="XM_007418450.1"/>
</dbReference>
<dbReference type="CDD" id="cd16980">
    <property type="entry name" value="VHS_Lsb5"/>
    <property type="match status" value="1"/>
</dbReference>
<dbReference type="OrthoDB" id="10255964at2759"/>
<name>F4SAV9_MELLP</name>
<sequence length="537" mass="60935">MINSNPKKKAGFLSRFQTKSTHHTTFHNHHHQQQPSSEIQRCVSWLCSLNQLTEDWSKILEVCDKLSKSEDDCKEAVHLLRKELKHGIPSVQVQAIRLTVIFVLNSSDRLRLQIASKKFLETVEEVFHKSNKDPTRFEVREMIRKSFSLLGYEFQHDGDLQAFTHLYNKIKPSDSPMGGAPLDESDHTFTPTSKPRSSNQSNHLHHSQQAVAPVMRDLKAEAEVARSNARLLIEALAYTTPAEMENNELIQEFHSKCLHHQNQLLDDIPWATAQAEQSRLYASSITTSHPLPATNPYAPLLNGVGTPPDPSSGLTKEEELLNVLLLANSDLVDGFRQYDEMSKLLRNEKQMKIVEERSKLETRREVNQEGEGEEGFGGGGGGSGASSSEPMKSTFALRSPLGSRNPFGEEIRKQEGYRVEVDEERETRSSADLSNQPERKKKEWITNGNGNGITERTMVEEPDEFEEEVGIPKRFEPSEKALGKMRRISGLDEDGMGSGSGSGKKETDESNELRRRREEVEKTFRDRYRLFHEKEEN</sequence>
<dbReference type="SUPFAM" id="SSF89009">
    <property type="entry name" value="GAT-like domain"/>
    <property type="match status" value="1"/>
</dbReference>
<dbReference type="EMBL" id="GL883181">
    <property type="protein sequence ID" value="EGF98237.1"/>
    <property type="molecule type" value="Genomic_DNA"/>
</dbReference>
<dbReference type="Pfam" id="PF00790">
    <property type="entry name" value="VHS"/>
    <property type="match status" value="1"/>
</dbReference>
<gene>
    <name evidence="3" type="ORF">MELLADRAFT_118577</name>
</gene>
<dbReference type="InParanoid" id="F4SAV9"/>
<dbReference type="VEuPathDB" id="FungiDB:MELLADRAFT_118577"/>
<dbReference type="CDD" id="cd21383">
    <property type="entry name" value="GAT_GGA_Tom1-like"/>
    <property type="match status" value="1"/>
</dbReference>
<protein>
    <recommendedName>
        <fullName evidence="2">VHS domain-containing protein</fullName>
    </recommendedName>
</protein>
<dbReference type="InterPro" id="IPR038425">
    <property type="entry name" value="GAT_sf"/>
</dbReference>
<dbReference type="GO" id="GO:0051666">
    <property type="term" value="P:actin cortical patch localization"/>
    <property type="evidence" value="ECO:0007669"/>
    <property type="project" value="TreeGrafter"/>
</dbReference>
<dbReference type="PANTHER" id="PTHR47789">
    <property type="entry name" value="LAS SEVENTEEN-BINDING PROTEIN 5"/>
    <property type="match status" value="1"/>
</dbReference>
<dbReference type="InterPro" id="IPR002014">
    <property type="entry name" value="VHS_dom"/>
</dbReference>
<dbReference type="GO" id="GO:0007015">
    <property type="term" value="P:actin filament organization"/>
    <property type="evidence" value="ECO:0007669"/>
    <property type="project" value="InterPro"/>
</dbReference>
<dbReference type="GO" id="GO:0007034">
    <property type="term" value="P:vacuolar transport"/>
    <property type="evidence" value="ECO:0007669"/>
    <property type="project" value="UniProtKB-ARBA"/>
</dbReference>
<dbReference type="eggNOG" id="ENOG502S1ZS">
    <property type="taxonomic scope" value="Eukaryota"/>
</dbReference>
<feature type="region of interest" description="Disordered" evidence="1">
    <location>
        <begin position="356"/>
        <end position="519"/>
    </location>
</feature>
<dbReference type="GO" id="GO:0006897">
    <property type="term" value="P:endocytosis"/>
    <property type="evidence" value="ECO:0007669"/>
    <property type="project" value="InterPro"/>
</dbReference>
<dbReference type="Gene3D" id="1.20.58.160">
    <property type="match status" value="1"/>
</dbReference>
<dbReference type="SUPFAM" id="SSF48464">
    <property type="entry name" value="ENTH/VHS domain"/>
    <property type="match status" value="1"/>
</dbReference>
<evidence type="ECO:0000259" key="2">
    <source>
        <dbReference type="PROSITE" id="PS50179"/>
    </source>
</evidence>
<feature type="compositionally biased region" description="Basic and acidic residues" evidence="1">
    <location>
        <begin position="470"/>
        <end position="482"/>
    </location>
</feature>
<reference evidence="4" key="1">
    <citation type="journal article" date="2011" name="Proc. Natl. Acad. Sci. U.S.A.">
        <title>Obligate biotrophy features unraveled by the genomic analysis of rust fungi.</title>
        <authorList>
            <person name="Duplessis S."/>
            <person name="Cuomo C.A."/>
            <person name="Lin Y.-C."/>
            <person name="Aerts A."/>
            <person name="Tisserant E."/>
            <person name="Veneault-Fourrey C."/>
            <person name="Joly D.L."/>
            <person name="Hacquard S."/>
            <person name="Amselem J."/>
            <person name="Cantarel B.L."/>
            <person name="Chiu R."/>
            <person name="Coutinho P.M."/>
            <person name="Feau N."/>
            <person name="Field M."/>
            <person name="Frey P."/>
            <person name="Gelhaye E."/>
            <person name="Goldberg J."/>
            <person name="Grabherr M.G."/>
            <person name="Kodira C.D."/>
            <person name="Kohler A."/>
            <person name="Kuees U."/>
            <person name="Lindquist E.A."/>
            <person name="Lucas S.M."/>
            <person name="Mago R."/>
            <person name="Mauceli E."/>
            <person name="Morin E."/>
            <person name="Murat C."/>
            <person name="Pangilinan J.L."/>
            <person name="Park R."/>
            <person name="Pearson M."/>
            <person name="Quesneville H."/>
            <person name="Rouhier N."/>
            <person name="Sakthikumar S."/>
            <person name="Salamov A.A."/>
            <person name="Schmutz J."/>
            <person name="Selles B."/>
            <person name="Shapiro H."/>
            <person name="Tanguay P."/>
            <person name="Tuskan G.A."/>
            <person name="Henrissat B."/>
            <person name="Van de Peer Y."/>
            <person name="Rouze P."/>
            <person name="Ellis J.G."/>
            <person name="Dodds P.N."/>
            <person name="Schein J.E."/>
            <person name="Zhong S."/>
            <person name="Hamelin R.C."/>
            <person name="Grigoriev I.V."/>
            <person name="Szabo L.J."/>
            <person name="Martin F."/>
        </authorList>
    </citation>
    <scope>NUCLEOTIDE SEQUENCE [LARGE SCALE GENOMIC DNA]</scope>
    <source>
        <strain evidence="4">98AG31 / pathotype 3-4-7</strain>
    </source>
</reference>
<dbReference type="Proteomes" id="UP000001072">
    <property type="component" value="Unassembled WGS sequence"/>
</dbReference>
<feature type="compositionally biased region" description="Basic and acidic residues" evidence="1">
    <location>
        <begin position="407"/>
        <end position="429"/>
    </location>
</feature>
<dbReference type="PROSITE" id="PS50179">
    <property type="entry name" value="VHS"/>
    <property type="match status" value="1"/>
</dbReference>
<feature type="compositionally biased region" description="Basic and acidic residues" evidence="1">
    <location>
        <begin position="503"/>
        <end position="519"/>
    </location>
</feature>
<dbReference type="Gene3D" id="1.25.40.90">
    <property type="match status" value="1"/>
</dbReference>
<keyword evidence="4" id="KW-1185">Reference proteome</keyword>
<evidence type="ECO:0000313" key="4">
    <source>
        <dbReference type="Proteomes" id="UP000001072"/>
    </source>
</evidence>
<dbReference type="KEGG" id="mlr:MELLADRAFT_118577"/>
<feature type="domain" description="VHS" evidence="2">
    <location>
        <begin position="46"/>
        <end position="171"/>
    </location>
</feature>
<proteinExistence type="predicted"/>
<dbReference type="GO" id="GO:0030479">
    <property type="term" value="C:actin cortical patch"/>
    <property type="evidence" value="ECO:0007669"/>
    <property type="project" value="TreeGrafter"/>
</dbReference>
<dbReference type="GO" id="GO:0035091">
    <property type="term" value="F:phosphatidylinositol binding"/>
    <property type="evidence" value="ECO:0007669"/>
    <property type="project" value="InterPro"/>
</dbReference>
<dbReference type="SMART" id="SM00288">
    <property type="entry name" value="VHS"/>
    <property type="match status" value="1"/>
</dbReference>
<dbReference type="GO" id="GO:0043130">
    <property type="term" value="F:ubiquitin binding"/>
    <property type="evidence" value="ECO:0007669"/>
    <property type="project" value="InterPro"/>
</dbReference>
<organism evidence="4">
    <name type="scientific">Melampsora larici-populina (strain 98AG31 / pathotype 3-4-7)</name>
    <name type="common">Poplar leaf rust fungus</name>
    <dbReference type="NCBI Taxonomy" id="747676"/>
    <lineage>
        <taxon>Eukaryota</taxon>
        <taxon>Fungi</taxon>
        <taxon>Dikarya</taxon>
        <taxon>Basidiomycota</taxon>
        <taxon>Pucciniomycotina</taxon>
        <taxon>Pucciniomycetes</taxon>
        <taxon>Pucciniales</taxon>
        <taxon>Melampsoraceae</taxon>
        <taxon>Melampsora</taxon>
    </lineage>
</organism>
<dbReference type="GeneID" id="18926247"/>
<dbReference type="HOGENOM" id="CLU_421033_0_0_1"/>
<feature type="compositionally biased region" description="Basic and acidic residues" evidence="1">
    <location>
        <begin position="356"/>
        <end position="367"/>
    </location>
</feature>
<dbReference type="InterPro" id="IPR008942">
    <property type="entry name" value="ENTH_VHS"/>
</dbReference>